<feature type="domain" description="UCH catalytic" evidence="12">
    <location>
        <begin position="8"/>
        <end position="211"/>
    </location>
</feature>
<protein>
    <recommendedName>
        <fullName evidence="9 11">Ubiquitin carboxyl-terminal hydrolase</fullName>
        <ecNumber evidence="3 11">3.4.19.12</ecNumber>
    </recommendedName>
</protein>
<keyword evidence="5 10" id="KW-0833">Ubl conjugation pathway</keyword>
<dbReference type="InterPro" id="IPR001578">
    <property type="entry name" value="Peptidase_C12_UCH"/>
</dbReference>
<accession>A0A9D4HD88</accession>
<gene>
    <name evidence="13" type="ORF">DPMN_104498</name>
</gene>
<dbReference type="GO" id="GO:0004843">
    <property type="term" value="F:cysteine-type deubiquitinase activity"/>
    <property type="evidence" value="ECO:0007669"/>
    <property type="project" value="UniProtKB-UniRule"/>
</dbReference>
<feature type="active site" description="Proton donor" evidence="10">
    <location>
        <position position="167"/>
    </location>
</feature>
<dbReference type="Gene3D" id="3.40.532.10">
    <property type="entry name" value="Peptidase C12, ubiquitin carboxyl-terminal hydrolase"/>
    <property type="match status" value="1"/>
</dbReference>
<evidence type="ECO:0000259" key="12">
    <source>
        <dbReference type="PROSITE" id="PS52048"/>
    </source>
</evidence>
<dbReference type="PANTHER" id="PTHR10589:SF17">
    <property type="entry name" value="UBIQUITIN CARBOXYL-TERMINAL HYDROLASE"/>
    <property type="match status" value="1"/>
</dbReference>
<dbReference type="PROSITE" id="PS52048">
    <property type="entry name" value="UCH_DOMAIN"/>
    <property type="match status" value="1"/>
</dbReference>
<comment type="function">
    <text evidence="8">Ubiquitin-protein hydrolase is involved both in the processing of ubiquitin precursors and of ubiquitinated proteins. This enzyme is a thiol protease that recognizes and hydrolyzes a peptide bond at the C-terminal glycine of ubiquitin.</text>
</comment>
<evidence type="ECO:0000256" key="6">
    <source>
        <dbReference type="ARBA" id="ARBA00022801"/>
    </source>
</evidence>
<keyword evidence="7 10" id="KW-0788">Thiol protease</keyword>
<feature type="site" description="Important for enzyme activity" evidence="10">
    <location>
        <position position="182"/>
    </location>
</feature>
<reference evidence="13" key="2">
    <citation type="submission" date="2020-11" db="EMBL/GenBank/DDBJ databases">
        <authorList>
            <person name="McCartney M.A."/>
            <person name="Auch B."/>
            <person name="Kono T."/>
            <person name="Mallez S."/>
            <person name="Becker A."/>
            <person name="Gohl D.M."/>
            <person name="Silverstein K.A.T."/>
            <person name="Koren S."/>
            <person name="Bechman K.B."/>
            <person name="Herman A."/>
            <person name="Abrahante J.E."/>
            <person name="Garbe J."/>
        </authorList>
    </citation>
    <scope>NUCLEOTIDE SEQUENCE</scope>
    <source>
        <strain evidence="13">Duluth1</strain>
        <tissue evidence="13">Whole animal</tissue>
    </source>
</reference>
<evidence type="ECO:0000256" key="10">
    <source>
        <dbReference type="PROSITE-ProRule" id="PRU01393"/>
    </source>
</evidence>
<keyword evidence="14" id="KW-1185">Reference proteome</keyword>
<dbReference type="InterPro" id="IPR057254">
    <property type="entry name" value="UCH_AS"/>
</dbReference>
<dbReference type="InterPro" id="IPR036959">
    <property type="entry name" value="Peptidase_C12_UCH_sf"/>
</dbReference>
<dbReference type="Pfam" id="PF01088">
    <property type="entry name" value="Peptidase_C12"/>
    <property type="match status" value="1"/>
</dbReference>
<evidence type="ECO:0000256" key="2">
    <source>
        <dbReference type="ARBA" id="ARBA00009326"/>
    </source>
</evidence>
<comment type="catalytic activity">
    <reaction evidence="1 10 11">
        <text>Thiol-dependent hydrolysis of ester, thioester, amide, peptide and isopeptide bonds formed by the C-terminal Gly of ubiquitin (a 76-residue protein attached to proteins as an intracellular targeting signal).</text>
        <dbReference type="EC" id="3.4.19.12"/>
    </reaction>
</comment>
<evidence type="ECO:0000256" key="1">
    <source>
        <dbReference type="ARBA" id="ARBA00000707"/>
    </source>
</evidence>
<dbReference type="PRINTS" id="PR00707">
    <property type="entry name" value="UBCTHYDRLASE"/>
</dbReference>
<comment type="similarity">
    <text evidence="2 10 11">Belongs to the peptidase C12 family.</text>
</comment>
<evidence type="ECO:0000256" key="11">
    <source>
        <dbReference type="RuleBase" id="RU361215"/>
    </source>
</evidence>
<proteinExistence type="inferred from homology"/>
<dbReference type="InterPro" id="IPR038765">
    <property type="entry name" value="Papain-like_cys_pep_sf"/>
</dbReference>
<feature type="active site" description="Nucleophile" evidence="10">
    <location>
        <position position="93"/>
    </location>
</feature>
<dbReference type="EC" id="3.4.19.12" evidence="3 11"/>
<dbReference type="GO" id="GO:0016579">
    <property type="term" value="P:protein deubiquitination"/>
    <property type="evidence" value="ECO:0007669"/>
    <property type="project" value="TreeGrafter"/>
</dbReference>
<dbReference type="PROSITE" id="PS00140">
    <property type="entry name" value="UCH_1"/>
    <property type="match status" value="1"/>
</dbReference>
<keyword evidence="6 10" id="KW-0378">Hydrolase</keyword>
<dbReference type="CDD" id="cd09616">
    <property type="entry name" value="Peptidase_C12_UCH_L1_L3"/>
    <property type="match status" value="1"/>
</dbReference>
<organism evidence="13 14">
    <name type="scientific">Dreissena polymorpha</name>
    <name type="common">Zebra mussel</name>
    <name type="synonym">Mytilus polymorpha</name>
    <dbReference type="NCBI Taxonomy" id="45954"/>
    <lineage>
        <taxon>Eukaryota</taxon>
        <taxon>Metazoa</taxon>
        <taxon>Spiralia</taxon>
        <taxon>Lophotrochozoa</taxon>
        <taxon>Mollusca</taxon>
        <taxon>Bivalvia</taxon>
        <taxon>Autobranchia</taxon>
        <taxon>Heteroconchia</taxon>
        <taxon>Euheterodonta</taxon>
        <taxon>Imparidentia</taxon>
        <taxon>Neoheterodontei</taxon>
        <taxon>Myida</taxon>
        <taxon>Dreissenoidea</taxon>
        <taxon>Dreissenidae</taxon>
        <taxon>Dreissena</taxon>
    </lineage>
</organism>
<sequence length="211" mass="23460">MSGDKKQRWVPLESNPEVLNKYIHNLGVPKHWEFVDVYGLDPELLMMVPQPVVAVMLLYPITDQSEAEENKLGEEQSDVDGVYYMKQTVGNACGTVAVIHALANNRDNINFSDNKHFNKFLEETVGKAPDEIANILENDEAMGAAHDDSAQEGQTEAPSRDDKINTHFIAFVCRKDGLYELDGRKNGPVFHGKTSADSLLEVGPCSDLEQI</sequence>
<dbReference type="FunFam" id="3.40.532.10:FF:000006">
    <property type="entry name" value="Ubiquitin carboxyl-terminal hydrolase"/>
    <property type="match status" value="1"/>
</dbReference>
<evidence type="ECO:0000313" key="13">
    <source>
        <dbReference type="EMBL" id="KAH3831236.1"/>
    </source>
</evidence>
<reference evidence="13" key="1">
    <citation type="journal article" date="2019" name="bioRxiv">
        <title>The Genome of the Zebra Mussel, Dreissena polymorpha: A Resource for Invasive Species Research.</title>
        <authorList>
            <person name="McCartney M.A."/>
            <person name="Auch B."/>
            <person name="Kono T."/>
            <person name="Mallez S."/>
            <person name="Zhang Y."/>
            <person name="Obille A."/>
            <person name="Becker A."/>
            <person name="Abrahante J.E."/>
            <person name="Garbe J."/>
            <person name="Badalamenti J.P."/>
            <person name="Herman A."/>
            <person name="Mangelson H."/>
            <person name="Liachko I."/>
            <person name="Sullivan S."/>
            <person name="Sone E.D."/>
            <person name="Koren S."/>
            <person name="Silverstein K.A.T."/>
            <person name="Beckman K.B."/>
            <person name="Gohl D.M."/>
        </authorList>
    </citation>
    <scope>NUCLEOTIDE SEQUENCE</scope>
    <source>
        <strain evidence="13">Duluth1</strain>
        <tissue evidence="13">Whole animal</tissue>
    </source>
</reference>
<evidence type="ECO:0000256" key="9">
    <source>
        <dbReference type="ARBA" id="ARBA00073226"/>
    </source>
</evidence>
<dbReference type="AlphaFoldDB" id="A0A9D4HD88"/>
<dbReference type="GO" id="GO:0006511">
    <property type="term" value="P:ubiquitin-dependent protein catabolic process"/>
    <property type="evidence" value="ECO:0007669"/>
    <property type="project" value="UniProtKB-UniRule"/>
</dbReference>
<evidence type="ECO:0000256" key="4">
    <source>
        <dbReference type="ARBA" id="ARBA00022670"/>
    </source>
</evidence>
<feature type="site" description="Transition state stabilizer" evidence="10">
    <location>
        <position position="87"/>
    </location>
</feature>
<evidence type="ECO:0000256" key="3">
    <source>
        <dbReference type="ARBA" id="ARBA00012759"/>
    </source>
</evidence>
<evidence type="ECO:0000256" key="8">
    <source>
        <dbReference type="ARBA" id="ARBA00055560"/>
    </source>
</evidence>
<dbReference type="GO" id="GO:0005737">
    <property type="term" value="C:cytoplasm"/>
    <property type="evidence" value="ECO:0007669"/>
    <property type="project" value="TreeGrafter"/>
</dbReference>
<dbReference type="PANTHER" id="PTHR10589">
    <property type="entry name" value="UBIQUITIN CARBOXYL-TERMINAL HYDROLASE"/>
    <property type="match status" value="1"/>
</dbReference>
<comment type="caution">
    <text evidence="13">The sequence shown here is derived from an EMBL/GenBank/DDBJ whole genome shotgun (WGS) entry which is preliminary data.</text>
</comment>
<evidence type="ECO:0000256" key="5">
    <source>
        <dbReference type="ARBA" id="ARBA00022786"/>
    </source>
</evidence>
<name>A0A9D4HD88_DREPO</name>
<evidence type="ECO:0000313" key="14">
    <source>
        <dbReference type="Proteomes" id="UP000828390"/>
    </source>
</evidence>
<dbReference type="EMBL" id="JAIWYP010000004">
    <property type="protein sequence ID" value="KAH3831236.1"/>
    <property type="molecule type" value="Genomic_DNA"/>
</dbReference>
<dbReference type="SUPFAM" id="SSF54001">
    <property type="entry name" value="Cysteine proteinases"/>
    <property type="match status" value="1"/>
</dbReference>
<keyword evidence="4 10" id="KW-0645">Protease</keyword>
<dbReference type="Proteomes" id="UP000828390">
    <property type="component" value="Unassembled WGS sequence"/>
</dbReference>
<evidence type="ECO:0000256" key="7">
    <source>
        <dbReference type="ARBA" id="ARBA00022807"/>
    </source>
</evidence>